<evidence type="ECO:0000256" key="6">
    <source>
        <dbReference type="SAM" id="MobiDB-lite"/>
    </source>
</evidence>
<proteinExistence type="inferred from homology"/>
<evidence type="ECO:0000313" key="8">
    <source>
        <dbReference type="EMBL" id="SPC76104.1"/>
    </source>
</evidence>
<evidence type="ECO:0000256" key="3">
    <source>
        <dbReference type="ARBA" id="ARBA00023288"/>
    </source>
</evidence>
<evidence type="ECO:0000256" key="1">
    <source>
        <dbReference type="ARBA" id="ARBA00022481"/>
    </source>
</evidence>
<protein>
    <recommendedName>
        <fullName evidence="7">HMA domain-containing protein</fullName>
    </recommendedName>
</protein>
<dbReference type="AlphaFoldDB" id="A0A2N9ENE3"/>
<keyword evidence="2" id="KW-0479">Metal-binding</keyword>
<reference evidence="8" key="1">
    <citation type="submission" date="2018-02" db="EMBL/GenBank/DDBJ databases">
        <authorList>
            <person name="Cohen D.B."/>
            <person name="Kent A.D."/>
        </authorList>
    </citation>
    <scope>NUCLEOTIDE SEQUENCE</scope>
</reference>
<keyword evidence="4" id="KW-0636">Prenylation</keyword>
<feature type="compositionally biased region" description="Polar residues" evidence="6">
    <location>
        <begin position="110"/>
        <end position="119"/>
    </location>
</feature>
<feature type="domain" description="HMA" evidence="7">
    <location>
        <begin position="7"/>
        <end position="71"/>
    </location>
</feature>
<feature type="region of interest" description="Disordered" evidence="6">
    <location>
        <begin position="91"/>
        <end position="119"/>
    </location>
</feature>
<dbReference type="PANTHER" id="PTHR45868">
    <property type="entry name" value="HEAVY METAL-ASSOCIATED ISOPRENYLATED PLANT PROTEIN 33-RELATED"/>
    <property type="match status" value="1"/>
</dbReference>
<dbReference type="EMBL" id="OIVN01000199">
    <property type="protein sequence ID" value="SPC76104.1"/>
    <property type="molecule type" value="Genomic_DNA"/>
</dbReference>
<name>A0A2N9ENE3_FAGSY</name>
<dbReference type="CDD" id="cd00371">
    <property type="entry name" value="HMA"/>
    <property type="match status" value="1"/>
</dbReference>
<dbReference type="Pfam" id="PF00403">
    <property type="entry name" value="HMA"/>
    <property type="match status" value="1"/>
</dbReference>
<evidence type="ECO:0000256" key="4">
    <source>
        <dbReference type="ARBA" id="ARBA00023289"/>
    </source>
</evidence>
<organism evidence="8">
    <name type="scientific">Fagus sylvatica</name>
    <name type="common">Beechnut</name>
    <dbReference type="NCBI Taxonomy" id="28930"/>
    <lineage>
        <taxon>Eukaryota</taxon>
        <taxon>Viridiplantae</taxon>
        <taxon>Streptophyta</taxon>
        <taxon>Embryophyta</taxon>
        <taxon>Tracheophyta</taxon>
        <taxon>Spermatophyta</taxon>
        <taxon>Magnoliopsida</taxon>
        <taxon>eudicotyledons</taxon>
        <taxon>Gunneridae</taxon>
        <taxon>Pentapetalae</taxon>
        <taxon>rosids</taxon>
        <taxon>fabids</taxon>
        <taxon>Fagales</taxon>
        <taxon>Fagaceae</taxon>
        <taxon>Fagus</taxon>
    </lineage>
</organism>
<sequence>MAKEVDLKKVELKVSVNCCDGCKKKVKKVLQGIEGVLKTEIDPLQPKVTVLGNVDPKILIKKLLKVGKQAETWNCGNQNAEKAKKEAEVTLTNEKGEQKTECQKAKSPDSHGTTTDKTNVSIYCGDGNKNKTSNKDQKEMESAAKTSTIEVIKSEIPPNPHPDMNCTDHPSHQNDGGNIKTHPQCFYMVGPSSINLPYYVIPSYMAPPLPPTSYGQEFYNYEGKISQPPFQTPPATGVGDYFSDDNTVGCYVM</sequence>
<evidence type="ECO:0000256" key="5">
    <source>
        <dbReference type="ARBA" id="ARBA00024045"/>
    </source>
</evidence>
<evidence type="ECO:0000256" key="2">
    <source>
        <dbReference type="ARBA" id="ARBA00022723"/>
    </source>
</evidence>
<comment type="similarity">
    <text evidence="5">Belongs to the HIPP family.</text>
</comment>
<gene>
    <name evidence="8" type="ORF">FSB_LOCUS3986</name>
</gene>
<evidence type="ECO:0000259" key="7">
    <source>
        <dbReference type="PROSITE" id="PS50846"/>
    </source>
</evidence>
<accession>A0A2N9ENE3</accession>
<keyword evidence="3" id="KW-0449">Lipoprotein</keyword>
<keyword evidence="1" id="KW-0488">Methylation</keyword>
<dbReference type="InterPro" id="IPR036163">
    <property type="entry name" value="HMA_dom_sf"/>
</dbReference>
<feature type="compositionally biased region" description="Basic and acidic residues" evidence="6">
    <location>
        <begin position="91"/>
        <end position="109"/>
    </location>
</feature>
<dbReference type="PROSITE" id="PS50846">
    <property type="entry name" value="HMA_2"/>
    <property type="match status" value="1"/>
</dbReference>
<dbReference type="InterPro" id="IPR006121">
    <property type="entry name" value="HMA_dom"/>
</dbReference>
<dbReference type="GO" id="GO:0046872">
    <property type="term" value="F:metal ion binding"/>
    <property type="evidence" value="ECO:0007669"/>
    <property type="project" value="UniProtKB-KW"/>
</dbReference>
<dbReference type="PANTHER" id="PTHR45868:SF14">
    <property type="entry name" value="OS08G0205500 PROTEIN"/>
    <property type="match status" value="1"/>
</dbReference>
<dbReference type="Gene3D" id="3.30.70.100">
    <property type="match status" value="1"/>
</dbReference>
<dbReference type="SUPFAM" id="SSF55008">
    <property type="entry name" value="HMA, heavy metal-associated domain"/>
    <property type="match status" value="1"/>
</dbReference>